<feature type="compositionally biased region" description="Low complexity" evidence="1">
    <location>
        <begin position="134"/>
        <end position="149"/>
    </location>
</feature>
<keyword evidence="2" id="KW-0812">Transmembrane</keyword>
<organism evidence="3 4">
    <name type="scientific">Eptatretus burgeri</name>
    <name type="common">Inshore hagfish</name>
    <dbReference type="NCBI Taxonomy" id="7764"/>
    <lineage>
        <taxon>Eukaryota</taxon>
        <taxon>Metazoa</taxon>
        <taxon>Chordata</taxon>
        <taxon>Craniata</taxon>
        <taxon>Vertebrata</taxon>
        <taxon>Cyclostomata</taxon>
        <taxon>Myxini</taxon>
        <taxon>Myxiniformes</taxon>
        <taxon>Myxinidae</taxon>
        <taxon>Eptatretinae</taxon>
        <taxon>Eptatretus</taxon>
    </lineage>
</organism>
<keyword evidence="2" id="KW-1133">Transmembrane helix</keyword>
<keyword evidence="2" id="KW-0472">Membrane</keyword>
<name>A0A8C4QUP6_EPTBU</name>
<feature type="transmembrane region" description="Helical" evidence="2">
    <location>
        <begin position="99"/>
        <end position="121"/>
    </location>
</feature>
<reference evidence="3" key="1">
    <citation type="submission" date="2025-05" db="UniProtKB">
        <authorList>
            <consortium name="Ensembl"/>
        </authorList>
    </citation>
    <scope>IDENTIFICATION</scope>
</reference>
<evidence type="ECO:0000256" key="2">
    <source>
        <dbReference type="SAM" id="Phobius"/>
    </source>
</evidence>
<keyword evidence="4" id="KW-1185">Reference proteome</keyword>
<feature type="region of interest" description="Disordered" evidence="1">
    <location>
        <begin position="133"/>
        <end position="189"/>
    </location>
</feature>
<dbReference type="Proteomes" id="UP000694388">
    <property type="component" value="Unplaced"/>
</dbReference>
<dbReference type="Ensembl" id="ENSEBUT00000021206.1">
    <property type="protein sequence ID" value="ENSEBUP00000020630.1"/>
    <property type="gene ID" value="ENSEBUG00000012770.1"/>
</dbReference>
<evidence type="ECO:0000256" key="1">
    <source>
        <dbReference type="SAM" id="MobiDB-lite"/>
    </source>
</evidence>
<sequence length="189" mass="20758">MSCIKVNSDWPFVEVVQLERHDGSKGPAVISIRWKDMGNLPWREKDPEPTLSVRSHLTGQHEILPIRLASSKGSVASLTVNPDEQCEGLFHHLVASYQLVFFTIFALFAGTGALIVVYHTLLAPRVQSYHPALISPGSRGSSPQSSPSSIRDHSMHSSWTSPGSGRVATQRSPQTRLWSTDSANGSPRY</sequence>
<dbReference type="Ensembl" id="ENSEBUT00000021215.1">
    <property type="protein sequence ID" value="ENSEBUP00000020639.1"/>
    <property type="gene ID" value="ENSEBUG00000012770.1"/>
</dbReference>
<dbReference type="Ensembl" id="ENSEBUT00000021224.1">
    <property type="protein sequence ID" value="ENSEBUP00000020647.1"/>
    <property type="gene ID" value="ENSEBUG00000012770.1"/>
</dbReference>
<feature type="compositionally biased region" description="Polar residues" evidence="1">
    <location>
        <begin position="156"/>
        <end position="189"/>
    </location>
</feature>
<dbReference type="Ensembl" id="ENSEBUT00000021248.1">
    <property type="protein sequence ID" value="ENSEBUP00000020671.1"/>
    <property type="gene ID" value="ENSEBUG00000012770.1"/>
</dbReference>
<evidence type="ECO:0000313" key="4">
    <source>
        <dbReference type="Proteomes" id="UP000694388"/>
    </source>
</evidence>
<evidence type="ECO:0000313" key="3">
    <source>
        <dbReference type="Ensembl" id="ENSEBUP00000020647.1"/>
    </source>
</evidence>
<protein>
    <submittedName>
        <fullName evidence="3">Uncharacterized protein</fullName>
    </submittedName>
</protein>
<accession>A0A8C4QUP6</accession>
<dbReference type="AlphaFoldDB" id="A0A8C4QUP6"/>
<proteinExistence type="predicted"/>
<dbReference type="Ensembl" id="ENSEBUT00000021241.1">
    <property type="protein sequence ID" value="ENSEBUP00000020665.1"/>
    <property type="gene ID" value="ENSEBUG00000012770.1"/>
</dbReference>